<evidence type="ECO:0000313" key="2">
    <source>
        <dbReference type="Proteomes" id="UP000071065"/>
    </source>
</evidence>
<accession>A0A142B773</accession>
<dbReference type="InterPro" id="IPR010144">
    <property type="entry name" value="CRISPR-assoc_prot_Csd1-typ"/>
</dbReference>
<name>A0A142B773_9GAMM</name>
<gene>
    <name evidence="1" type="ORF">EZMO1_0347</name>
</gene>
<sequence length="563" mass="64051">MLLKELTRYFSQNRNVMPPFGWQLHRLRWVIVVNEHGEFCDIQDLATSSCPKGAMTHVPKKVVRTRGIKSCQLWDHSGYVLGKDIEDPERAKRLHKHFVGRCQLIADETKDSGAEAVAKFISNFQEQNISQHPLCEELFKAEAISFRLKSDDVLVFERPSVHQWLSDNPLSSKTETGQCLVCGEWGNIERILPTIKGIRGCNPIGVRLTAINNIRTGNSCLGAYGLTQGYCAPTCEQCSYKYGNALNHLLRPDSQNKIHIGRFTLVFWCPQGQQLEILIRKAILGGKDTQQVKDKNGKILLKPNPTGFHWVPEPSSNVVQHLQQQCRNGYVNVVVFRGKDRRAAIEFYQRIPQTELVHNLCHWLSCTAVSDRELTPLRVFLAFLSQNKDLEHLRSSVLLSLLRAMFSKKPVSFSIIKQLTDYTGRRIKLSLLHEKLISYMSSLLPEGYKSSKAFLCGELIALLVKCQEEANGEATTIRCDTATVTSPARRLASYLKKNRHHLNLIGKQSFGRRVNLEKKIQRAVSEIGVFPELLDPDEQLILLSGYYCQRQALFPIRKEKKQC</sequence>
<proteinExistence type="predicted"/>
<protein>
    <submittedName>
        <fullName evidence="1">CRISPR-associated Csd1 family protein</fullName>
    </submittedName>
</protein>
<dbReference type="Proteomes" id="UP000071065">
    <property type="component" value="Chromosome"/>
</dbReference>
<organism evidence="1 2">
    <name type="scientific">Endozoicomonas montiporae CL-33</name>
    <dbReference type="NCBI Taxonomy" id="570277"/>
    <lineage>
        <taxon>Bacteria</taxon>
        <taxon>Pseudomonadati</taxon>
        <taxon>Pseudomonadota</taxon>
        <taxon>Gammaproteobacteria</taxon>
        <taxon>Oceanospirillales</taxon>
        <taxon>Endozoicomonadaceae</taxon>
        <taxon>Endozoicomonas</taxon>
    </lineage>
</organism>
<dbReference type="EMBL" id="CP013251">
    <property type="protein sequence ID" value="AMO54599.1"/>
    <property type="molecule type" value="Genomic_DNA"/>
</dbReference>
<dbReference type="AlphaFoldDB" id="A0A142B773"/>
<reference evidence="1 2" key="1">
    <citation type="journal article" date="2016" name="Front. Microbiol.">
        <title>Genomic Insight into the Host-Endosymbiont Relationship of Endozoicomonas montiporae CL-33(T) with its Coral Host.</title>
        <authorList>
            <person name="Ding J.-Y."/>
            <person name="Shiu J.-H."/>
            <person name="Chen W.-M."/>
            <person name="Chiang Y.-R."/>
            <person name="Tang S.-L."/>
        </authorList>
    </citation>
    <scope>NUCLEOTIDE SEQUENCE [LARGE SCALE GENOMIC DNA]</scope>
    <source>
        <strain evidence="1 2">CL-33</strain>
    </source>
</reference>
<dbReference type="OrthoDB" id="9778918at2"/>
<dbReference type="KEGG" id="emp:EZMO1_0347"/>
<dbReference type="PATRIC" id="fig|570277.3.peg.368"/>
<evidence type="ECO:0000313" key="1">
    <source>
        <dbReference type="EMBL" id="AMO54599.1"/>
    </source>
</evidence>
<dbReference type="Pfam" id="PF09709">
    <property type="entry name" value="Cas_Csd1"/>
    <property type="match status" value="1"/>
</dbReference>
<dbReference type="STRING" id="570277.EZMO1_0347"/>
<dbReference type="RefSeq" id="WP_082212362.1">
    <property type="nucleotide sequence ID" value="NZ_CP013251.1"/>
</dbReference>